<dbReference type="InterPro" id="IPR001155">
    <property type="entry name" value="OxRdtase_FMN_N"/>
</dbReference>
<dbReference type="SUPFAM" id="SSF51395">
    <property type="entry name" value="FMN-linked oxidoreductases"/>
    <property type="match status" value="1"/>
</dbReference>
<dbReference type="AlphaFoldDB" id="A0AAX4KLL2"/>
<evidence type="ECO:0000259" key="1">
    <source>
        <dbReference type="Pfam" id="PF00724"/>
    </source>
</evidence>
<dbReference type="CDD" id="cd02933">
    <property type="entry name" value="OYE_like_FMN"/>
    <property type="match status" value="1"/>
</dbReference>
<evidence type="ECO:0000313" key="2">
    <source>
        <dbReference type="EMBL" id="WWD07227.1"/>
    </source>
</evidence>
<dbReference type="GeneID" id="91104125"/>
<evidence type="ECO:0000313" key="3">
    <source>
        <dbReference type="Proteomes" id="UP001358614"/>
    </source>
</evidence>
<dbReference type="GO" id="GO:0016491">
    <property type="term" value="F:oxidoreductase activity"/>
    <property type="evidence" value="ECO:0007669"/>
    <property type="project" value="InterPro"/>
</dbReference>
<protein>
    <recommendedName>
        <fullName evidence="1">NADH:flavin oxidoreductase/NADH oxidase N-terminal domain-containing protein</fullName>
    </recommendedName>
</protein>
<dbReference type="GO" id="GO:0010181">
    <property type="term" value="F:FMN binding"/>
    <property type="evidence" value="ECO:0007669"/>
    <property type="project" value="InterPro"/>
</dbReference>
<reference evidence="2 3" key="1">
    <citation type="submission" date="2024-01" db="EMBL/GenBank/DDBJ databases">
        <title>Comparative genomics of Cryptococcus and Kwoniella reveals pathogenesis evolution and contrasting modes of karyotype evolution via chromosome fusion or intercentromeric recombination.</title>
        <authorList>
            <person name="Coelho M.A."/>
            <person name="David-Palma M."/>
            <person name="Shea T."/>
            <person name="Bowers K."/>
            <person name="McGinley-Smith S."/>
            <person name="Mohammad A.W."/>
            <person name="Gnirke A."/>
            <person name="Yurkov A.M."/>
            <person name="Nowrousian M."/>
            <person name="Sun S."/>
            <person name="Cuomo C.A."/>
            <person name="Heitman J."/>
        </authorList>
    </citation>
    <scope>NUCLEOTIDE SEQUENCE [LARGE SCALE GENOMIC DNA]</scope>
    <source>
        <strain evidence="2 3">PYCC6329</strain>
    </source>
</reference>
<accession>A0AAX4KLL2</accession>
<dbReference type="PANTHER" id="PTHR22893:SF91">
    <property type="entry name" value="NADPH DEHYDROGENASE 2-RELATED"/>
    <property type="match status" value="1"/>
</dbReference>
<sequence>MTIIQSQDSAGLFEPFLLGDISLKHRVVMAPMTRLRAGKDDGIPSEWAEEYYSSRATDGGLMLSEATSPSKDGRVWPYMPGIWSEEQIQQWRKITDAVHAKGGKMVLQIAQAGRVAIPGVNPVVYAPSNNHDPTPGALQPEMKVMDQKDINQSIKEFTEASKNAIRAGFDGVEIHAANGYLLDQFIQSVSNLRTDSYGGSIDNRIKFPIEVLKTVTSAIPAQKVGLRVSPFATYQGMREPIGEESGPIKTFSRLLEKIYEEIPTFGYIHALEPRSTGDGDQSDDKLDLKDSIDPLRQIVLNHGSHLIVAGGYTPASAKVHGEKYNELIAFGRSFTSNPDLVERIKYDLPLTKYDRSTFYTQGKEGYLGWPTYQNAVKVAA</sequence>
<dbReference type="InterPro" id="IPR013785">
    <property type="entry name" value="Aldolase_TIM"/>
</dbReference>
<dbReference type="RefSeq" id="XP_066085194.1">
    <property type="nucleotide sequence ID" value="XM_066229097.1"/>
</dbReference>
<dbReference type="Gene3D" id="3.20.20.70">
    <property type="entry name" value="Aldolase class I"/>
    <property type="match status" value="1"/>
</dbReference>
<dbReference type="Pfam" id="PF00724">
    <property type="entry name" value="Oxidored_FMN"/>
    <property type="match status" value="1"/>
</dbReference>
<organism evidence="2 3">
    <name type="scientific">Kwoniella europaea PYCC6329</name>
    <dbReference type="NCBI Taxonomy" id="1423913"/>
    <lineage>
        <taxon>Eukaryota</taxon>
        <taxon>Fungi</taxon>
        <taxon>Dikarya</taxon>
        <taxon>Basidiomycota</taxon>
        <taxon>Agaricomycotina</taxon>
        <taxon>Tremellomycetes</taxon>
        <taxon>Tremellales</taxon>
        <taxon>Cryptococcaceae</taxon>
        <taxon>Kwoniella</taxon>
    </lineage>
</organism>
<proteinExistence type="predicted"/>
<keyword evidence="3" id="KW-1185">Reference proteome</keyword>
<dbReference type="EMBL" id="CP144089">
    <property type="protein sequence ID" value="WWD07227.1"/>
    <property type="molecule type" value="Genomic_DNA"/>
</dbReference>
<name>A0AAX4KLL2_9TREE</name>
<feature type="domain" description="NADH:flavin oxidoreductase/NADH oxidase N-terminal" evidence="1">
    <location>
        <begin position="12"/>
        <end position="350"/>
    </location>
</feature>
<gene>
    <name evidence="2" type="ORF">V865_005324</name>
</gene>
<dbReference type="KEGG" id="ker:91104125"/>
<dbReference type="InterPro" id="IPR045247">
    <property type="entry name" value="Oye-like"/>
</dbReference>
<dbReference type="Proteomes" id="UP001358614">
    <property type="component" value="Chromosome 1"/>
</dbReference>
<dbReference type="PANTHER" id="PTHR22893">
    <property type="entry name" value="NADH OXIDOREDUCTASE-RELATED"/>
    <property type="match status" value="1"/>
</dbReference>